<dbReference type="Pfam" id="PF02210">
    <property type="entry name" value="Laminin_G_2"/>
    <property type="match status" value="1"/>
</dbReference>
<feature type="domain" description="Cadherin" evidence="19">
    <location>
        <begin position="855"/>
        <end position="959"/>
    </location>
</feature>
<evidence type="ECO:0000256" key="16">
    <source>
        <dbReference type="SAM" id="Phobius"/>
    </source>
</evidence>
<feature type="domain" description="Cadherin" evidence="19">
    <location>
        <begin position="1277"/>
        <end position="1380"/>
    </location>
</feature>
<feature type="domain" description="EGF-like" evidence="18">
    <location>
        <begin position="4090"/>
        <end position="4127"/>
    </location>
</feature>
<feature type="domain" description="Cadherin" evidence="19">
    <location>
        <begin position="1796"/>
        <end position="1893"/>
    </location>
</feature>
<dbReference type="CDD" id="cd00054">
    <property type="entry name" value="EGF_CA"/>
    <property type="match status" value="1"/>
</dbReference>
<dbReference type="PANTHER" id="PTHR24025:SF16">
    <property type="entry name" value="FAT ATYPICAL CADHERIN 2"/>
    <property type="match status" value="1"/>
</dbReference>
<dbReference type="FunFam" id="2.60.40.60:FF:000039">
    <property type="entry name" value="FAT atypical cadherin 3"/>
    <property type="match status" value="1"/>
</dbReference>
<dbReference type="PROSITE" id="PS00022">
    <property type="entry name" value="EGF_1"/>
    <property type="match status" value="1"/>
</dbReference>
<dbReference type="SUPFAM" id="SSF49899">
    <property type="entry name" value="Concanavalin A-like lectins/glucanases"/>
    <property type="match status" value="1"/>
</dbReference>
<feature type="disulfide bond" evidence="14">
    <location>
        <begin position="4117"/>
        <end position="4126"/>
    </location>
</feature>
<feature type="domain" description="Cadherin" evidence="19">
    <location>
        <begin position="2934"/>
        <end position="3044"/>
    </location>
</feature>
<evidence type="ECO:0000313" key="21">
    <source>
        <dbReference type="Proteomes" id="UP001178508"/>
    </source>
</evidence>
<dbReference type="FunFam" id="2.60.40.60:FF:000033">
    <property type="entry name" value="FAT atypical cadherin 1"/>
    <property type="match status" value="2"/>
</dbReference>
<dbReference type="FunFam" id="2.60.40.60:FF:000116">
    <property type="entry name" value="Dachsous cadherin-related 2"/>
    <property type="match status" value="1"/>
</dbReference>
<keyword evidence="8" id="KW-0130">Cell adhesion</keyword>
<dbReference type="PROSITE" id="PS50268">
    <property type="entry name" value="CADHERIN_2"/>
    <property type="match status" value="33"/>
</dbReference>
<dbReference type="GO" id="GO:0007156">
    <property type="term" value="P:homophilic cell adhesion via plasma membrane adhesion molecules"/>
    <property type="evidence" value="ECO:0007669"/>
    <property type="project" value="InterPro"/>
</dbReference>
<feature type="domain" description="Cadherin" evidence="19">
    <location>
        <begin position="1381"/>
        <end position="1492"/>
    </location>
</feature>
<feature type="domain" description="Cadherin" evidence="19">
    <location>
        <begin position="717"/>
        <end position="809"/>
    </location>
</feature>
<keyword evidence="4 16" id="KW-0812">Transmembrane</keyword>
<evidence type="ECO:0000259" key="19">
    <source>
        <dbReference type="PROSITE" id="PS50268"/>
    </source>
</evidence>
<feature type="domain" description="Cadherin" evidence="19">
    <location>
        <begin position="3045"/>
        <end position="3150"/>
    </location>
</feature>
<feature type="disulfide bond" evidence="14">
    <location>
        <begin position="4155"/>
        <end position="4164"/>
    </location>
</feature>
<evidence type="ECO:0000259" key="18">
    <source>
        <dbReference type="PROSITE" id="PS50026"/>
    </source>
</evidence>
<dbReference type="FunFam" id="2.60.40.60:FF:000032">
    <property type="entry name" value="FAT atypical cadherin 1"/>
    <property type="match status" value="1"/>
</dbReference>
<keyword evidence="10 16" id="KW-0472">Membrane</keyword>
<dbReference type="EMBL" id="OY660869">
    <property type="protein sequence ID" value="CAJ1059203.1"/>
    <property type="molecule type" value="Genomic_DNA"/>
</dbReference>
<feature type="domain" description="Cadherin" evidence="19">
    <location>
        <begin position="1065"/>
        <end position="1171"/>
    </location>
</feature>
<evidence type="ECO:0000256" key="3">
    <source>
        <dbReference type="ARBA" id="ARBA00022536"/>
    </source>
</evidence>
<evidence type="ECO:0000256" key="14">
    <source>
        <dbReference type="PROSITE-ProRule" id="PRU00076"/>
    </source>
</evidence>
<feature type="domain" description="Cadherin" evidence="19">
    <location>
        <begin position="3151"/>
        <end position="3252"/>
    </location>
</feature>
<dbReference type="PROSITE" id="PS50026">
    <property type="entry name" value="EGF_3"/>
    <property type="match status" value="2"/>
</dbReference>
<dbReference type="FunFam" id="2.60.40.60:FF:000037">
    <property type="entry name" value="FAT atypical cadherin 1"/>
    <property type="match status" value="1"/>
</dbReference>
<dbReference type="FunFam" id="2.60.40.60:FF:000021">
    <property type="entry name" value="FAT atypical cadherin 1"/>
    <property type="match status" value="2"/>
</dbReference>
<keyword evidence="5" id="KW-0732">Signal</keyword>
<reference evidence="20" key="1">
    <citation type="submission" date="2023-08" db="EMBL/GenBank/DDBJ databases">
        <authorList>
            <person name="Alioto T."/>
            <person name="Alioto T."/>
            <person name="Gomez Garrido J."/>
        </authorList>
    </citation>
    <scope>NUCLEOTIDE SEQUENCE</scope>
</reference>
<dbReference type="InterPro" id="IPR020894">
    <property type="entry name" value="Cadherin_CS"/>
</dbReference>
<dbReference type="GO" id="GO:0005509">
    <property type="term" value="F:calcium ion binding"/>
    <property type="evidence" value="ECO:0007669"/>
    <property type="project" value="UniProtKB-UniRule"/>
</dbReference>
<name>A0AAV1FDN2_XYRNO</name>
<dbReference type="PROSITE" id="PS00232">
    <property type="entry name" value="CADHERIN_1"/>
    <property type="match status" value="12"/>
</dbReference>
<feature type="domain" description="Cadherin" evidence="19">
    <location>
        <begin position="1488"/>
        <end position="1584"/>
    </location>
</feature>
<dbReference type="FunFam" id="2.60.40.60:FF:000071">
    <property type="entry name" value="FAT atypical cadherin 1"/>
    <property type="match status" value="1"/>
</dbReference>
<feature type="domain" description="Cadherin" evidence="19">
    <location>
        <begin position="3358"/>
        <end position="3461"/>
    </location>
</feature>
<feature type="domain" description="Cadherin" evidence="19">
    <location>
        <begin position="1894"/>
        <end position="2007"/>
    </location>
</feature>
<evidence type="ECO:0000256" key="12">
    <source>
        <dbReference type="ARBA" id="ARBA00023180"/>
    </source>
</evidence>
<feature type="domain" description="Cadherin" evidence="19">
    <location>
        <begin position="1172"/>
        <end position="1276"/>
    </location>
</feature>
<evidence type="ECO:0000256" key="15">
    <source>
        <dbReference type="SAM" id="MobiDB-lite"/>
    </source>
</evidence>
<feature type="domain" description="Cadherin" evidence="19">
    <location>
        <begin position="960"/>
        <end position="1064"/>
    </location>
</feature>
<feature type="domain" description="Cadherin" evidence="19">
    <location>
        <begin position="2003"/>
        <end position="2103"/>
    </location>
</feature>
<dbReference type="FunFam" id="2.60.40.60:FF:000084">
    <property type="entry name" value="FAT atypical cadherin 3"/>
    <property type="match status" value="1"/>
</dbReference>
<feature type="domain" description="Cadherin" evidence="19">
    <location>
        <begin position="3462"/>
        <end position="3566"/>
    </location>
</feature>
<feature type="domain" description="Cadherin" evidence="19">
    <location>
        <begin position="2104"/>
        <end position="2205"/>
    </location>
</feature>
<dbReference type="InterPro" id="IPR015919">
    <property type="entry name" value="Cadherin-like_sf"/>
</dbReference>
<evidence type="ECO:0000256" key="8">
    <source>
        <dbReference type="ARBA" id="ARBA00022889"/>
    </source>
</evidence>
<dbReference type="GO" id="GO:0005886">
    <property type="term" value="C:plasma membrane"/>
    <property type="evidence" value="ECO:0007669"/>
    <property type="project" value="UniProtKB-SubCell"/>
</dbReference>
<keyword evidence="11 14" id="KW-1015">Disulfide bond</keyword>
<evidence type="ECO:0000256" key="7">
    <source>
        <dbReference type="ARBA" id="ARBA00022837"/>
    </source>
</evidence>
<dbReference type="InterPro" id="IPR001791">
    <property type="entry name" value="Laminin_G"/>
</dbReference>
<dbReference type="FunFam" id="2.60.40.60:FF:000186">
    <property type="entry name" value="FAT atypical cadherin 2"/>
    <property type="match status" value="1"/>
</dbReference>
<dbReference type="FunFam" id="2.60.40.60:FF:000064">
    <property type="entry name" value="FAT atypical cadherin 1"/>
    <property type="match status" value="1"/>
</dbReference>
<dbReference type="CDD" id="cd11304">
    <property type="entry name" value="Cadherin_repeat"/>
    <property type="match status" value="32"/>
</dbReference>
<feature type="domain" description="Cadherin" evidence="19">
    <location>
        <begin position="3253"/>
        <end position="3357"/>
    </location>
</feature>
<dbReference type="GO" id="GO:0009653">
    <property type="term" value="P:anatomical structure morphogenesis"/>
    <property type="evidence" value="ECO:0007669"/>
    <property type="project" value="UniProtKB-ARBA"/>
</dbReference>
<feature type="region of interest" description="Disordered" evidence="15">
    <location>
        <begin position="4464"/>
        <end position="4510"/>
    </location>
</feature>
<dbReference type="FunFam" id="2.60.40.60:FF:000089">
    <property type="entry name" value="FAT atypical cadherin 1"/>
    <property type="match status" value="1"/>
</dbReference>
<keyword evidence="9 16" id="KW-1133">Transmembrane helix</keyword>
<feature type="domain" description="Cadherin" evidence="19">
    <location>
        <begin position="3567"/>
        <end position="3671"/>
    </location>
</feature>
<dbReference type="InterPro" id="IPR002126">
    <property type="entry name" value="Cadherin-like_dom"/>
</dbReference>
<feature type="region of interest" description="Disordered" evidence="15">
    <location>
        <begin position="4279"/>
        <end position="4305"/>
    </location>
</feature>
<evidence type="ECO:0000256" key="6">
    <source>
        <dbReference type="ARBA" id="ARBA00022737"/>
    </source>
</evidence>
<feature type="compositionally biased region" description="Polar residues" evidence="15">
    <location>
        <begin position="4475"/>
        <end position="4498"/>
    </location>
</feature>
<sequence>MAATQGGHDRKRRPLRGSVTINPKNRILKMLIKLKKKNTRSVGAAIHGAQSTTRGEMTPAGNHDEREERRLWKRWDVQLLNQRGCKCRKYDATQLTNHNPRGLTCFSVEFLKCEGEKKRKRERDRYSWKSRPTGPEVRRPFMEAVKMATLRASLLALIAVLLHTGRCQGSIVKGKDSSPLKFTHHLYNTTINENSAPRTYIETPVKMGIEVLDLFWEIEYNVVSGDEDGLFQAEAVKVGDFCFLRIKTRSSNSALLNREVRDSYTLTVEATENTFDLQAKTKVFIQVLDTNDLKPLFYPASYNIAIREDTPLKSSVVRVSATDADIGSNAEFYYSFTSRVHPFAVDPFTGSVSLLKRLNHTRTQRYDLTVLAEDRTKKISGVQKFGNVARVTVNVQKMSTPTPVITPPPKPTVSSDGKITIDVHVEAGVKPVDSLHIVGGDPHKCFEIIPLGVQGSDFQVISTKRIMWSQTPFGLNLSLQAKDRSLPSLFSPITQIHVPAYHYSPLAFLEDTYIVTLSEFSPPKTHVVKVSVNAVPQNVTFSIKNNPDSTKFKINPKTGIIITTDTFDYEKKKRYEFDVVANHGEAETHIVVEITDENDNSPEFTKTSYEATLDENSPVGSSVLKVSATDKDKGKNSFVTYSIANSGPLPFTIDPFTGVISTSEHLDYELMKRRYHLRVWASDSGSPFSQVSECPVAITLNNINDNIPLFERVGCNATVPLDLPVGQTIVELSAIDLDELQQLKYVIESGNEHQIFEIDSVKGAISLKKPIPLGSGSFTFRVVAADGKHRSEVSVVRITVTNRGDDPTLHCRETGIFKQLTDKLIESIKPILTNQEEEVFSDVHITNRHSPKFDLSIPSSMDLSEDYPLNSTILQFKATDSDTGFNSKLVYAISSGNEDGCFSIDTFSGDLQLVCSLDREIKEFYILNISVYDLGTPQTSAWKFIAVNVIDVNDSPPVFDQPRYVIRVPENTEPDSIIFAARAADPDLDTSGNVKYSLVTSTDMFRIDEMTGEVTVTGRLDRETLPRHDLLIEARDQAKVGPQFFSMVELVVVLQDVNDNPPKFTPKVYKVKVPEDVPVGTNLVWVESVDLDLGSGGVVTYNLKNTEGGIFHLDSSTGALTLERELDFERRPVYNLTVRAVDHGLPRSLSSSCYVEIQVLDVNENLHGPLFSEFVYEAGVMEDAAVGTSVVTLMATDKDTGRDGVVRYHIHEGSGLGVFTIDEETGVIRTTEALDRETRPHYWLSVYATDLGTEPLVSWTHVFLEVLDVNDNAPELSQPVYFASVQENVATVKSVVQVAATDVDTSSEGQLTFQMPESHRTYFNVDPKTGVISTHSALDREDKAEHSVEVIVSDNGTPSLRSTATVIIQVLDANDNRPKFTDKLFHVTLPEQREQTGKREVCRMVARDDDEGLNAVVTYKLQDNKDERFEIDAVTGAVTAHGDFWPRNYSILTIRASDQGTPPRSSTARLDIEWIARPPPSSEPIIFDEPHFTFAVMETEPVTHMVGIIMTETNRQKWFDITGGDEEKDFDIQRNTGTISIARRLDAARRSNYNMTVRVTDGHHSATTQAYIRVLDMNEHRPVFLKPLYEVRVPEDTSPWKDILQISAEDVDTNSKLVYSIHSSLHPDSTKLFHLDPKSGVLVMTQELDYEKISVHTLIIMVRDQEIPVKRNFVKVVVHVEDCNDHSPAFLSPRYEASISNLAPTGSEVIRVKALDKDMGSNADISYSLHSGNIDSIFSIDPELGSISVSKPLDIQPQDQFHLTVKATDQGFPQRSDICSVHVNIRVSDHTPPAFLSDEYLTEISESSTLGTPVVTISASSPTAVHYGIESGNPNGTFHINPFTGLISTQKHLDFENVASYKLKVMASTTAGASSTTFVHIYVIDENDNAPVFQQQDYLGQISESAHVDSMVMGERNIPLVIQASDADKDSNSLLLYQILEPEAKNVFRIDPSMGTISLISPVDFETKAEYHFSVQVKDSGEPSLYAAEPAKVTVRVLDLNDCPPQFATSVYEPSIIFPAVRDMEVVRVTAHDADSAVSYSIAEGNLHNAFSIQPNTGIITVSNVSEFKPFYQLVVKASDGLFKDTATVKVNVTNLTASDLGFEQNVYSASVTENLKTVKTLAALKASGRYLNEPLLFSVLNPTGKFTISQTSGILETTGIPFDREEQDIYDVVVKVQDMRTPPRTATTQVKIFIDDVNDNSPQFLNLPFSMMISESTDPGDVLYQATAIDRDLGENGSIMYSLDEDYDLFRIDPEVGDISLKRPLDFEALNKYVLTVVAIDEGEPSHSTAAELSIQVRNQSNPVFQTLLYPLKVPENVPPFTTILHVQARNPEGYRLIYNLEEENASKHFHIDFKTGVLTVTNPLDYESQTMHVLTVRASDSVTGAFSEASIEIEVEDVNDNAPVFSQLTYSVDIPEGLDIGTSVVQLFASDMDSGRNKDLTFKLVKTETNETDFFEIDPQSGLVVTKQVLDHETTKHFNLKVRVTDNGTVPLSSEAYVSINVTDINDNPPDFVTSLYDATLDETAKCGHIVIKIQASDPDTGDLNNLKYKILSGNEGRYFNINETSGIISFSNVCKRNLDPYYNLTVAVSDGVFQKTAPVNIDMINSNRHSPYFKQNVYEAELAENAEAGTRVIRLAAIDPDDGPYGSVDYTIINKLADEKFAIDKDGQIITTQPLDRESPTQRVIAIKVMAKDGGGKVAFCTVKIILTDENDNVPQFKATEYQVSIQSTVNKGSPVIQILAYDADDGKNADVTYTVDEAEEVTEDVIEINPFTGVVSVKESLVGMENKIFNFKVKARDGSLPFYNSTVPVQVKVVPPEVPLPKFSEPLYTFSAAEDIPIGTEIGTVKADSNTPLIYSLVNGNTVESNKDKVFSLDKESGTLLLQKSIDHEKTKWYQIDVIAQGNHNGTGVASLVSVSIQVQDVNDNQPVFDANPYRAFLAENMPAGTTVIQVTANDPDTDTNGLVTYSLESLPDDTAGVTEIFTIDGESGWITSVRPTDCETTRVYRFNIVATDHGGDAKLSSSVLVEVTVTDENDNPPKFSDEVYRGSVVENSSPGEVLVSMKTTDADVSLENRLVTCYITDGDPLGQFAIIQEDEGQWGLILKEPLDRETKDRYTLRVTATDGKFEAPVTVEVHVLDINDNNPLCEQLVYTEAVMENSPSSMFVLKVSASDPDVGANGQISYTLHGPDSDKFHLDQRTGELFTLAVLDREKEVDYNLVAKATDGGGRSCQADILLMVQDMNDNPPRFSSSHYEVTVFDNTTVRTPIAVVYAKDPDTGINSEVKYSLLAGDGGYFSLDEFSGILRLERPLTLETPPTFELKVKATDRGLPRHLYSVATVTVDVVSLDDYQPVFLSSEYTAQLPESLAVGTEVLSVSALTRDGGGPDPVVYRIVSGNEDGRFRLDSRTGLLTLIAPLDFEVSREHYLSVEGSRGKSSLSDITTVIINVTDVNDNAPVFVRGGYSAEISEDLTPGSLVMKVTATDLDGPVNNLLRYSIVSGDPLQQLSIDPRSGEISVRTALDREEIPHYSLTVQAADEGSPPLSSAVLITITVTDVNDNPPVFSQVNYSLTLQEGESVGSSILQLVVTDRDTPKNGLPFSFHIVSGNEDRRFHIDQGGLLSLSAPLKKKVKPHHQLKIQVTDSGHPPLSSICVVNINVTEQSKYPPTVVPLEVFITTSGGLFANRVIGRLHASDQDLQDVLTYKLVSEQPDKGRFSVDLSDGKIWADENLEEGSYSLNVSVSDGKFSVWTGVKVHVWAADQRTLDSGLTLHLVGLSPEEFLGDHWRGLQRSMGQALGLPRQELHLASLQQLPDAQVLEALLTWRPQSGHVQSLPTNKLAGIISDMEDSLGLGNLRVSHNGCLGVGCPPRGCRNAVRLKGERLSHFTTARAAYITPQHTWESICPCNESAVRFDGKSYLRYLHRMDEDNQEFKLSLRFKTSKEEGLLVSTNSSKDWGTLQLIDGELQFRFSCGNASPGSLLIRSAPVSDGRWHRVLLEVTSSNLRLTLDHQHPASTSLTEPCRMMRSHGALLFASLSQDSAPEVHHQPFIGCLEGLELNGEPIKVGDAAEWTGSGSRRVFGVYQCCSKEGVCDNNPCQNEGVCEEDRAGEPRCRCAGLFYGAHCEFPDNPCASQPCANGRVCVPKEKGYMCNCSLEDTDARCHNQIEVCPPNSCPGGYDCKVTDGGSIHCDPLPQVSPMIGYMEIMEISVTVLGLLLLVSIFVCIRKRYVQQKKKKEEKKPVCVQDSNGYFQHNLTKSLKSDHQEGVPIEMSAMMGPTNDLDHTPFRSLRPRSQIGPSGGGVSCPKTHGPVVCSVAPNLPARPPSSSDNDSIRKNHWDMDYEVYPADPDYYGRPVVQEFPQFDIVEDTYSTSTMDSRRNSRFGGFPFPLERVDRRAPLPPCYSNQNLDDFLGPDGLPLPSSQCPNEYTAISYYPAKQTRSLDNVSGGYKRLSMRLSVAMPSYAEQVSTPPPTSNTAQPQTRPAGQNPRSFDGSSMVESDYGSCEEVMF</sequence>
<feature type="domain" description="Cadherin" evidence="19">
    <location>
        <begin position="2828"/>
        <end position="2933"/>
    </location>
</feature>
<dbReference type="FunFam" id="2.60.40.60:FF:000215">
    <property type="entry name" value="FAT atypical cadherin 2"/>
    <property type="match status" value="1"/>
</dbReference>
<evidence type="ECO:0000259" key="17">
    <source>
        <dbReference type="PROSITE" id="PS50025"/>
    </source>
</evidence>
<keyword evidence="7 13" id="KW-0106">Calcium</keyword>
<protein>
    <submittedName>
        <fullName evidence="20">Protocadherin Fat 2</fullName>
    </submittedName>
</protein>
<dbReference type="FunFam" id="2.60.40.60:FF:000024">
    <property type="entry name" value="FAT atypical cadherin 3"/>
    <property type="match status" value="1"/>
</dbReference>
<evidence type="ECO:0000256" key="1">
    <source>
        <dbReference type="ARBA" id="ARBA00004162"/>
    </source>
</evidence>
<dbReference type="Gene3D" id="2.60.40.60">
    <property type="entry name" value="Cadherins"/>
    <property type="match status" value="33"/>
</dbReference>
<dbReference type="SMART" id="SM00181">
    <property type="entry name" value="EGF"/>
    <property type="match status" value="2"/>
</dbReference>
<feature type="domain" description="Cadherin" evidence="19">
    <location>
        <begin position="2307"/>
        <end position="2407"/>
    </location>
</feature>
<dbReference type="FunFam" id="2.60.40.60:FF:000075">
    <property type="entry name" value="FAT atypical cadherin 1"/>
    <property type="match status" value="1"/>
</dbReference>
<dbReference type="FunFam" id="2.60.40.60:FF:000066">
    <property type="entry name" value="FAT atypical cadherin 1"/>
    <property type="match status" value="1"/>
</dbReference>
<dbReference type="FunFam" id="2.60.40.60:FF:000059">
    <property type="entry name" value="FAT atypical cadherin 3"/>
    <property type="match status" value="1"/>
</dbReference>
<evidence type="ECO:0000256" key="5">
    <source>
        <dbReference type="ARBA" id="ARBA00022729"/>
    </source>
</evidence>
<dbReference type="InterPro" id="IPR000742">
    <property type="entry name" value="EGF"/>
</dbReference>
<dbReference type="SMART" id="SM00112">
    <property type="entry name" value="CA"/>
    <property type="match status" value="33"/>
</dbReference>
<keyword evidence="2" id="KW-1003">Cell membrane</keyword>
<feature type="domain" description="Cadherin" evidence="19">
    <location>
        <begin position="509"/>
        <end position="604"/>
    </location>
</feature>
<feature type="domain" description="Laminin G" evidence="17">
    <location>
        <begin position="3910"/>
        <end position="4088"/>
    </location>
</feature>
<dbReference type="InterPro" id="IPR013320">
    <property type="entry name" value="ConA-like_dom_sf"/>
</dbReference>
<dbReference type="Proteomes" id="UP001178508">
    <property type="component" value="Chromosome 6"/>
</dbReference>
<organism evidence="20 21">
    <name type="scientific">Xyrichtys novacula</name>
    <name type="common">Pearly razorfish</name>
    <name type="synonym">Hemipteronotus novacula</name>
    <dbReference type="NCBI Taxonomy" id="13765"/>
    <lineage>
        <taxon>Eukaryota</taxon>
        <taxon>Metazoa</taxon>
        <taxon>Chordata</taxon>
        <taxon>Craniata</taxon>
        <taxon>Vertebrata</taxon>
        <taxon>Euteleostomi</taxon>
        <taxon>Actinopterygii</taxon>
        <taxon>Neopterygii</taxon>
        <taxon>Teleostei</taxon>
        <taxon>Neoteleostei</taxon>
        <taxon>Acanthomorphata</taxon>
        <taxon>Eupercaria</taxon>
        <taxon>Labriformes</taxon>
        <taxon>Labridae</taxon>
        <taxon>Xyrichtys</taxon>
    </lineage>
</organism>
<comment type="subcellular location">
    <subcellularLocation>
        <location evidence="1">Cell membrane</location>
        <topology evidence="1">Single-pass membrane protein</topology>
    </subcellularLocation>
</comment>
<dbReference type="GO" id="GO:0005911">
    <property type="term" value="C:cell-cell junction"/>
    <property type="evidence" value="ECO:0007669"/>
    <property type="project" value="TreeGrafter"/>
</dbReference>
<dbReference type="FunFam" id="2.60.40.60:FF:000276">
    <property type="entry name" value="FAT atypical cadherin 2"/>
    <property type="match status" value="1"/>
</dbReference>
<dbReference type="FunFam" id="2.60.40.60:FF:000026">
    <property type="entry name" value="FAT atypical cadherin 1"/>
    <property type="match status" value="2"/>
</dbReference>
<feature type="transmembrane region" description="Helical" evidence="16">
    <location>
        <begin position="4201"/>
        <end position="4227"/>
    </location>
</feature>
<dbReference type="SMART" id="SM00282">
    <property type="entry name" value="LamG"/>
    <property type="match status" value="1"/>
</dbReference>
<dbReference type="PROSITE" id="PS50025">
    <property type="entry name" value="LAM_G_DOMAIN"/>
    <property type="match status" value="1"/>
</dbReference>
<feature type="domain" description="Cadherin" evidence="19">
    <location>
        <begin position="2721"/>
        <end position="2827"/>
    </location>
</feature>
<dbReference type="CDD" id="cd00110">
    <property type="entry name" value="LamG"/>
    <property type="match status" value="1"/>
</dbReference>
<feature type="domain" description="Cadherin" evidence="19">
    <location>
        <begin position="1691"/>
        <end position="1795"/>
    </location>
</feature>
<evidence type="ECO:0000256" key="2">
    <source>
        <dbReference type="ARBA" id="ARBA00022475"/>
    </source>
</evidence>
<dbReference type="SUPFAM" id="SSF49313">
    <property type="entry name" value="Cadherin-like"/>
    <property type="match status" value="33"/>
</dbReference>
<evidence type="ECO:0000256" key="4">
    <source>
        <dbReference type="ARBA" id="ARBA00022692"/>
    </source>
</evidence>
<dbReference type="FunFam" id="2.60.40.60:FF:000053">
    <property type="entry name" value="FAT atypical cadherin 3"/>
    <property type="match status" value="1"/>
</dbReference>
<comment type="caution">
    <text evidence="14">Lacks conserved residue(s) required for the propagation of feature annotation.</text>
</comment>
<dbReference type="FunFam" id="2.60.40.60:FF:000051">
    <property type="entry name" value="FAT atypical cadherin 1"/>
    <property type="match status" value="1"/>
</dbReference>
<dbReference type="PANTHER" id="PTHR24025">
    <property type="entry name" value="DESMOGLEIN FAMILY MEMBER"/>
    <property type="match status" value="1"/>
</dbReference>
<gene>
    <name evidence="20" type="ORF">XNOV1_A006132</name>
</gene>
<dbReference type="FunFam" id="2.60.40.60:FF:000211">
    <property type="entry name" value="Dachsous cadherin-related 2"/>
    <property type="match status" value="1"/>
</dbReference>
<dbReference type="PRINTS" id="PR00205">
    <property type="entry name" value="CADHERIN"/>
</dbReference>
<dbReference type="InterPro" id="IPR050971">
    <property type="entry name" value="Cadherin-domain_protein"/>
</dbReference>
<feature type="domain" description="Cadherin" evidence="19">
    <location>
        <begin position="183"/>
        <end position="297"/>
    </location>
</feature>
<dbReference type="FunFam" id="2.60.40.60:FF:000035">
    <property type="entry name" value="Protocadherin Fat 3"/>
    <property type="match status" value="1"/>
</dbReference>
<feature type="domain" description="Cadherin" evidence="19">
    <location>
        <begin position="2617"/>
        <end position="2720"/>
    </location>
</feature>
<keyword evidence="21" id="KW-1185">Reference proteome</keyword>
<dbReference type="FunFam" id="2.60.40.60:FF:000015">
    <property type="entry name" value="FAT atypical cadherin 1"/>
    <property type="match status" value="1"/>
</dbReference>
<dbReference type="FunFam" id="2.60.40.60:FF:000080">
    <property type="entry name" value="FAT atypical cadherin 1"/>
    <property type="match status" value="1"/>
</dbReference>
<evidence type="ECO:0000256" key="10">
    <source>
        <dbReference type="ARBA" id="ARBA00023136"/>
    </source>
</evidence>
<dbReference type="Pfam" id="PF00028">
    <property type="entry name" value="Cadherin"/>
    <property type="match status" value="30"/>
</dbReference>
<evidence type="ECO:0000256" key="11">
    <source>
        <dbReference type="ARBA" id="ARBA00023157"/>
    </source>
</evidence>
<evidence type="ECO:0000256" key="9">
    <source>
        <dbReference type="ARBA" id="ARBA00022989"/>
    </source>
</evidence>
<feature type="domain" description="Cadherin" evidence="19">
    <location>
        <begin position="2206"/>
        <end position="2306"/>
    </location>
</feature>
<dbReference type="FunFam" id="2.60.40.60:FF:000065">
    <property type="entry name" value="FAT atypical cadherin 1"/>
    <property type="match status" value="1"/>
</dbReference>
<evidence type="ECO:0000313" key="20">
    <source>
        <dbReference type="EMBL" id="CAJ1059203.1"/>
    </source>
</evidence>
<feature type="domain" description="Cadherin" evidence="19">
    <location>
        <begin position="605"/>
        <end position="710"/>
    </location>
</feature>
<feature type="domain" description="Cadherin" evidence="19">
    <location>
        <begin position="2515"/>
        <end position="2616"/>
    </location>
</feature>
<feature type="domain" description="Cadherin" evidence="19">
    <location>
        <begin position="1585"/>
        <end position="1690"/>
    </location>
</feature>
<feature type="domain" description="Cadherin" evidence="19">
    <location>
        <begin position="298"/>
        <end position="405"/>
    </location>
</feature>
<dbReference type="Gene3D" id="2.60.120.200">
    <property type="match status" value="1"/>
</dbReference>
<keyword evidence="6" id="KW-0677">Repeat</keyword>
<keyword evidence="12" id="KW-0325">Glycoprotein</keyword>
<feature type="domain" description="Cadherin" evidence="19">
    <location>
        <begin position="3690"/>
        <end position="3782"/>
    </location>
</feature>
<evidence type="ECO:0000256" key="13">
    <source>
        <dbReference type="PROSITE-ProRule" id="PRU00043"/>
    </source>
</evidence>
<dbReference type="Gene3D" id="2.10.25.10">
    <property type="entry name" value="Laminin"/>
    <property type="match status" value="2"/>
</dbReference>
<feature type="domain" description="Cadherin" evidence="19">
    <location>
        <begin position="2408"/>
        <end position="2514"/>
    </location>
</feature>
<keyword evidence="3 14" id="KW-0245">EGF-like domain</keyword>
<feature type="domain" description="EGF-like" evidence="18">
    <location>
        <begin position="4129"/>
        <end position="4165"/>
    </location>
</feature>
<dbReference type="FunFam" id="2.60.40.60:FF:000041">
    <property type="entry name" value="FAT atypical cadherin 1"/>
    <property type="match status" value="1"/>
</dbReference>
<dbReference type="FunFam" id="2.60.40.60:FF:000061">
    <property type="entry name" value="FAT atypical cadherin 3"/>
    <property type="match status" value="2"/>
</dbReference>
<dbReference type="FunFam" id="2.60.40.60:FF:000058">
    <property type="entry name" value="FAT atypical cadherin 3"/>
    <property type="match status" value="1"/>
</dbReference>
<accession>A0AAV1FDN2</accession>
<proteinExistence type="predicted"/>